<evidence type="ECO:0000313" key="1">
    <source>
        <dbReference type="EMBL" id="CAL1384433.1"/>
    </source>
</evidence>
<sequence>MAVYPMFTEALPTSVCNDLDRCNRQLIWGEEDGTSKFHLIAWEQMTLPRKLGGAGIRPTRLANQALLAKGGWKLVSNDQSIWARVLRDKYARSREGRAVLQKQKGSSMAWRSFTSAINVLKKGYVIKVTNGRKTNFWHDPWVSQVPLIDLATEEISESRQARMVADLWDPDSGWKLSEFQDSLPQHIINNIRSVWVDPLAAEDDHGI</sequence>
<organism evidence="1 2">
    <name type="scientific">Linum trigynum</name>
    <dbReference type="NCBI Taxonomy" id="586398"/>
    <lineage>
        <taxon>Eukaryota</taxon>
        <taxon>Viridiplantae</taxon>
        <taxon>Streptophyta</taxon>
        <taxon>Embryophyta</taxon>
        <taxon>Tracheophyta</taxon>
        <taxon>Spermatophyta</taxon>
        <taxon>Magnoliopsida</taxon>
        <taxon>eudicotyledons</taxon>
        <taxon>Gunneridae</taxon>
        <taxon>Pentapetalae</taxon>
        <taxon>rosids</taxon>
        <taxon>fabids</taxon>
        <taxon>Malpighiales</taxon>
        <taxon>Linaceae</taxon>
        <taxon>Linum</taxon>
    </lineage>
</organism>
<evidence type="ECO:0000313" key="2">
    <source>
        <dbReference type="Proteomes" id="UP001497516"/>
    </source>
</evidence>
<dbReference type="Proteomes" id="UP001497516">
    <property type="component" value="Chromosome 4"/>
</dbReference>
<name>A0AAV2EFG9_9ROSI</name>
<gene>
    <name evidence="1" type="ORF">LTRI10_LOCUS25638</name>
</gene>
<keyword evidence="2" id="KW-1185">Reference proteome</keyword>
<dbReference type="PANTHER" id="PTHR33116">
    <property type="entry name" value="REVERSE TRANSCRIPTASE ZINC-BINDING DOMAIN-CONTAINING PROTEIN-RELATED-RELATED"/>
    <property type="match status" value="1"/>
</dbReference>
<dbReference type="PANTHER" id="PTHR33116:SF70">
    <property type="entry name" value="NON-LTR RETROELEMENT REVERSE TRANSCRIPTASE-LIKE PROTEIN"/>
    <property type="match status" value="1"/>
</dbReference>
<accession>A0AAV2EFG9</accession>
<dbReference type="EMBL" id="OZ034817">
    <property type="protein sequence ID" value="CAL1384433.1"/>
    <property type="molecule type" value="Genomic_DNA"/>
</dbReference>
<protein>
    <submittedName>
        <fullName evidence="1">Uncharacterized protein</fullName>
    </submittedName>
</protein>
<dbReference type="AlphaFoldDB" id="A0AAV2EFG9"/>
<proteinExistence type="predicted"/>
<reference evidence="1 2" key="1">
    <citation type="submission" date="2024-04" db="EMBL/GenBank/DDBJ databases">
        <authorList>
            <person name="Fracassetti M."/>
        </authorList>
    </citation>
    <scope>NUCLEOTIDE SEQUENCE [LARGE SCALE GENOMIC DNA]</scope>
</reference>